<evidence type="ECO:0008006" key="3">
    <source>
        <dbReference type="Google" id="ProtNLM"/>
    </source>
</evidence>
<dbReference type="SUPFAM" id="SSF74788">
    <property type="entry name" value="Cullin repeat-like"/>
    <property type="match status" value="1"/>
</dbReference>
<proteinExistence type="predicted"/>
<dbReference type="EMBL" id="LT854254">
    <property type="protein sequence ID" value="SMR46740.1"/>
    <property type="molecule type" value="Genomic_DNA"/>
</dbReference>
<evidence type="ECO:0000313" key="2">
    <source>
        <dbReference type="Proteomes" id="UP000245764"/>
    </source>
</evidence>
<dbReference type="Proteomes" id="UP000245764">
    <property type="component" value="Chromosome 2"/>
</dbReference>
<accession>A0A2H1FZK7</accession>
<name>A0A2H1FZK7_ZYMTR</name>
<dbReference type="Gene3D" id="1.20.1310.10">
    <property type="entry name" value="Cullin Repeats"/>
    <property type="match status" value="1"/>
</dbReference>
<organism evidence="1 2">
    <name type="scientific">Zymoseptoria tritici ST99CH_1E4</name>
    <dbReference type="NCBI Taxonomy" id="1276532"/>
    <lineage>
        <taxon>Eukaryota</taxon>
        <taxon>Fungi</taxon>
        <taxon>Dikarya</taxon>
        <taxon>Ascomycota</taxon>
        <taxon>Pezizomycotina</taxon>
        <taxon>Dothideomycetes</taxon>
        <taxon>Dothideomycetidae</taxon>
        <taxon>Mycosphaerellales</taxon>
        <taxon>Mycosphaerellaceae</taxon>
        <taxon>Zymoseptoria</taxon>
    </lineage>
</organism>
<sequence length="244" mass="27948">MIPPISKETLDDPGKTLEWIKAQVSRLYSISSTSLGRESVPLDRATYLNLYTAIHDYGVTAMHPGRPHIGDVHAGQALYDFLRRTIEGYCSFVAAMLSASERGKILEEYVEQWNSFEILSSQVANVFRTFDRHWVRREMDERRSVIERWKEGRREGRDGGVRPPVGVLWEVRELGWRVWRGVVLGVWEEGDGEGGGEEGWWGGREDWGAFEGDEGSANGEEGGRRWWDWEGRRREGFGRCAEVV</sequence>
<reference evidence="2" key="1">
    <citation type="submission" date="2017-05" db="EMBL/GenBank/DDBJ databases">
        <authorList>
            <person name="Song R."/>
            <person name="Chenine A.L."/>
            <person name="Ruprecht R.M."/>
        </authorList>
    </citation>
    <scope>NUCLEOTIDE SEQUENCE [LARGE SCALE GENOMIC DNA]</scope>
</reference>
<evidence type="ECO:0000313" key="1">
    <source>
        <dbReference type="EMBL" id="SMR46740.1"/>
    </source>
</evidence>
<dbReference type="InterPro" id="IPR016159">
    <property type="entry name" value="Cullin_repeat-like_dom_sf"/>
</dbReference>
<dbReference type="AlphaFoldDB" id="A0A2H1FZK7"/>
<protein>
    <recommendedName>
        <fullName evidence="3">Cullin N-terminal domain-containing protein</fullName>
    </recommendedName>
</protein>
<gene>
    <name evidence="1" type="ORF">ZT1E4_G3358</name>
</gene>